<name>A0A382CSW5_9ZZZZ</name>
<accession>A0A382CSW5</accession>
<sequence length="51" mass="5445">MLPVQGIEARNFGGLPNPGPFHRIGSAEARAKCWRRGNSGLDFRPSGGIVP</sequence>
<dbReference type="AlphaFoldDB" id="A0A382CSW5"/>
<protein>
    <submittedName>
        <fullName evidence="1">Uncharacterized protein</fullName>
    </submittedName>
</protein>
<evidence type="ECO:0000313" key="1">
    <source>
        <dbReference type="EMBL" id="SVB28357.1"/>
    </source>
</evidence>
<organism evidence="1">
    <name type="scientific">marine metagenome</name>
    <dbReference type="NCBI Taxonomy" id="408172"/>
    <lineage>
        <taxon>unclassified sequences</taxon>
        <taxon>metagenomes</taxon>
        <taxon>ecological metagenomes</taxon>
    </lineage>
</organism>
<proteinExistence type="predicted"/>
<reference evidence="1" key="1">
    <citation type="submission" date="2018-05" db="EMBL/GenBank/DDBJ databases">
        <authorList>
            <person name="Lanie J.A."/>
            <person name="Ng W.-L."/>
            <person name="Kazmierczak K.M."/>
            <person name="Andrzejewski T.M."/>
            <person name="Davidsen T.M."/>
            <person name="Wayne K.J."/>
            <person name="Tettelin H."/>
            <person name="Glass J.I."/>
            <person name="Rusch D."/>
            <person name="Podicherti R."/>
            <person name="Tsui H.-C.T."/>
            <person name="Winkler M.E."/>
        </authorList>
    </citation>
    <scope>NUCLEOTIDE SEQUENCE</scope>
</reference>
<gene>
    <name evidence="1" type="ORF">METZ01_LOCUS181211</name>
</gene>
<dbReference type="EMBL" id="UINC01035637">
    <property type="protein sequence ID" value="SVB28357.1"/>
    <property type="molecule type" value="Genomic_DNA"/>
</dbReference>